<dbReference type="InterPro" id="IPR012462">
    <property type="entry name" value="UFSP1/2_DUB_cat"/>
</dbReference>
<dbReference type="AlphaFoldDB" id="B7G3T7"/>
<proteinExistence type="predicted"/>
<dbReference type="OrthoDB" id="288987at2759"/>
<dbReference type="eggNOG" id="KOG4696">
    <property type="taxonomic scope" value="Eukaryota"/>
</dbReference>
<protein>
    <recommendedName>
        <fullName evidence="2">UFSP1/2/DUB catalytic domain-containing protein</fullName>
    </recommendedName>
</protein>
<gene>
    <name evidence="3" type="ORF">PHATRDRAFT_37440</name>
</gene>
<dbReference type="STRING" id="556484.B7G3T7"/>
<dbReference type="Pfam" id="PF07910">
    <property type="entry name" value="Peptidase_C78"/>
    <property type="match status" value="1"/>
</dbReference>
<dbReference type="Gene3D" id="3.90.70.130">
    <property type="match status" value="1"/>
</dbReference>
<evidence type="ECO:0000313" key="3">
    <source>
        <dbReference type="EMBL" id="EEC46883.1"/>
    </source>
</evidence>
<reference evidence="4" key="2">
    <citation type="submission" date="2008-08" db="EMBL/GenBank/DDBJ databases">
        <authorList>
            <consortium name="Diatom Consortium"/>
            <person name="Grigoriev I."/>
            <person name="Grimwood J."/>
            <person name="Kuo A."/>
            <person name="Otillar R.P."/>
            <person name="Salamov A."/>
            <person name="Detter J.C."/>
            <person name="Lindquist E."/>
            <person name="Shapiro H."/>
            <person name="Lucas S."/>
            <person name="Glavina del Rio T."/>
            <person name="Pitluck S."/>
            <person name="Rokhsar D."/>
            <person name="Bowler C."/>
        </authorList>
    </citation>
    <scope>GENOME REANNOTATION</scope>
    <source>
        <strain evidence="4">CCAP 1055/1</strain>
    </source>
</reference>
<name>B7G3T7_PHATC</name>
<dbReference type="EMBL" id="CM000615">
    <property type="protein sequence ID" value="EEC46883.1"/>
    <property type="molecule type" value="Genomic_DNA"/>
</dbReference>
<dbReference type="KEGG" id="pti:PHATRDRAFT_37440"/>
<evidence type="ECO:0000259" key="2">
    <source>
        <dbReference type="Pfam" id="PF07910"/>
    </source>
</evidence>
<dbReference type="PaxDb" id="2850-Phatr37440"/>
<dbReference type="Proteomes" id="UP000000759">
    <property type="component" value="Chromosome 13"/>
</dbReference>
<keyword evidence="4" id="KW-1185">Reference proteome</keyword>
<evidence type="ECO:0000256" key="1">
    <source>
        <dbReference type="ARBA" id="ARBA00022801"/>
    </source>
</evidence>
<feature type="domain" description="UFSP1/2/DUB catalytic" evidence="2">
    <location>
        <begin position="140"/>
        <end position="234"/>
    </location>
</feature>
<keyword evidence="1" id="KW-0378">Hydrolase</keyword>
<organism evidence="3 4">
    <name type="scientific">Phaeodactylum tricornutum (strain CCAP 1055/1)</name>
    <dbReference type="NCBI Taxonomy" id="556484"/>
    <lineage>
        <taxon>Eukaryota</taxon>
        <taxon>Sar</taxon>
        <taxon>Stramenopiles</taxon>
        <taxon>Ochrophyta</taxon>
        <taxon>Bacillariophyta</taxon>
        <taxon>Bacillariophyceae</taxon>
        <taxon>Bacillariophycidae</taxon>
        <taxon>Naviculales</taxon>
        <taxon>Phaeodactylaceae</taxon>
        <taxon>Phaeodactylum</taxon>
    </lineage>
</organism>
<accession>B7G3T7</accession>
<dbReference type="RefSeq" id="XP_002181669.1">
    <property type="nucleotide sequence ID" value="XM_002181633.1"/>
</dbReference>
<reference evidence="3 4" key="1">
    <citation type="journal article" date="2008" name="Nature">
        <title>The Phaeodactylum genome reveals the evolutionary history of diatom genomes.</title>
        <authorList>
            <person name="Bowler C."/>
            <person name="Allen A.E."/>
            <person name="Badger J.H."/>
            <person name="Grimwood J."/>
            <person name="Jabbari K."/>
            <person name="Kuo A."/>
            <person name="Maheswari U."/>
            <person name="Martens C."/>
            <person name="Maumus F."/>
            <person name="Otillar R.P."/>
            <person name="Rayko E."/>
            <person name="Salamov A."/>
            <person name="Vandepoele K."/>
            <person name="Beszteri B."/>
            <person name="Gruber A."/>
            <person name="Heijde M."/>
            <person name="Katinka M."/>
            <person name="Mock T."/>
            <person name="Valentin K."/>
            <person name="Verret F."/>
            <person name="Berges J.A."/>
            <person name="Brownlee C."/>
            <person name="Cadoret J.P."/>
            <person name="Chiovitti A."/>
            <person name="Choi C.J."/>
            <person name="Coesel S."/>
            <person name="De Martino A."/>
            <person name="Detter J.C."/>
            <person name="Durkin C."/>
            <person name="Falciatore A."/>
            <person name="Fournet J."/>
            <person name="Haruta M."/>
            <person name="Huysman M.J."/>
            <person name="Jenkins B.D."/>
            <person name="Jiroutova K."/>
            <person name="Jorgensen R.E."/>
            <person name="Joubert Y."/>
            <person name="Kaplan A."/>
            <person name="Kroger N."/>
            <person name="Kroth P.G."/>
            <person name="La Roche J."/>
            <person name="Lindquist E."/>
            <person name="Lommer M."/>
            <person name="Martin-Jezequel V."/>
            <person name="Lopez P.J."/>
            <person name="Lucas S."/>
            <person name="Mangogna M."/>
            <person name="McGinnis K."/>
            <person name="Medlin L.K."/>
            <person name="Montsant A."/>
            <person name="Oudot-Le Secq M.P."/>
            <person name="Napoli C."/>
            <person name="Obornik M."/>
            <person name="Parker M.S."/>
            <person name="Petit J.L."/>
            <person name="Porcel B.M."/>
            <person name="Poulsen N."/>
            <person name="Robison M."/>
            <person name="Rychlewski L."/>
            <person name="Rynearson T.A."/>
            <person name="Schmutz J."/>
            <person name="Shapiro H."/>
            <person name="Siaut M."/>
            <person name="Stanley M."/>
            <person name="Sussman M.R."/>
            <person name="Taylor A.R."/>
            <person name="Vardi A."/>
            <person name="von Dassow P."/>
            <person name="Vyverman W."/>
            <person name="Willis A."/>
            <person name="Wyrwicz L.S."/>
            <person name="Rokhsar D.S."/>
            <person name="Weissenbach J."/>
            <person name="Armbrust E.V."/>
            <person name="Green B.R."/>
            <person name="Van de Peer Y."/>
            <person name="Grigoriev I.V."/>
        </authorList>
    </citation>
    <scope>NUCLEOTIDE SEQUENCE [LARGE SCALE GENOMIC DNA]</scope>
    <source>
        <strain evidence="3 4">CCAP 1055/1</strain>
    </source>
</reference>
<dbReference type="InParanoid" id="B7G3T7"/>
<dbReference type="GeneID" id="7202359"/>
<dbReference type="GO" id="GO:0016787">
    <property type="term" value="F:hydrolase activity"/>
    <property type="evidence" value="ECO:0007669"/>
    <property type="project" value="UniProtKB-KW"/>
</dbReference>
<sequence length="271" mass="30455">MVNKAKEWYPKIGGTYRLMDDVPRGLAIAMRPVLKKRKFKEVIDLCSEDESVETGKRSACSTVKSGVRPTVPIDDGDLIEMSYKKDRINHRPLVYIDTEGGDDSIVSEDCYYPLMEWNKGAARTCAGGDETIKRPSFYLLHIQQRDKWSCGFRNLQMLLVTLVPSLPPEHIYFDNGSLNGQAFRVPSLQQLQASLERSWRAGYDPDGAQHYQNRILGKNSKIGAVEVSTTLVSGQVGAFLLYVLWKGSGLLSLLPDRRDPIVFNYCQAGCQ</sequence>
<evidence type="ECO:0000313" key="4">
    <source>
        <dbReference type="Proteomes" id="UP000000759"/>
    </source>
</evidence>